<dbReference type="GO" id="GO:0006355">
    <property type="term" value="P:regulation of DNA-templated transcription"/>
    <property type="evidence" value="ECO:0007669"/>
    <property type="project" value="InterPro"/>
</dbReference>
<keyword evidence="1" id="KW-0547">Nucleotide-binding</keyword>
<dbReference type="PANTHER" id="PTHR16305">
    <property type="entry name" value="TESTICULAR SOLUBLE ADENYLYL CYCLASE"/>
    <property type="match status" value="1"/>
</dbReference>
<dbReference type="GO" id="GO:0005524">
    <property type="term" value="F:ATP binding"/>
    <property type="evidence" value="ECO:0007669"/>
    <property type="project" value="UniProtKB-KW"/>
</dbReference>
<dbReference type="InterPro" id="IPR016032">
    <property type="entry name" value="Sig_transdc_resp-reg_C-effctor"/>
</dbReference>
<feature type="DNA-binding region" description="OmpR/PhoB-type" evidence="4">
    <location>
        <begin position="6"/>
        <end position="104"/>
    </location>
</feature>
<feature type="domain" description="OmpR/PhoB-type" evidence="5">
    <location>
        <begin position="6"/>
        <end position="104"/>
    </location>
</feature>
<dbReference type="GO" id="GO:0000160">
    <property type="term" value="P:phosphorelay signal transduction system"/>
    <property type="evidence" value="ECO:0007669"/>
    <property type="project" value="InterPro"/>
</dbReference>
<evidence type="ECO:0000256" key="1">
    <source>
        <dbReference type="ARBA" id="ARBA00022741"/>
    </source>
</evidence>
<dbReference type="STRING" id="420662.Mpe_A1734"/>
<dbReference type="SUPFAM" id="SSF48452">
    <property type="entry name" value="TPR-like"/>
    <property type="match status" value="1"/>
</dbReference>
<dbReference type="HOGENOM" id="CLU_004435_2_0_4"/>
<evidence type="ECO:0000256" key="2">
    <source>
        <dbReference type="ARBA" id="ARBA00022840"/>
    </source>
</evidence>
<dbReference type="Proteomes" id="UP000000366">
    <property type="component" value="Chromosome"/>
</dbReference>
<dbReference type="Pfam" id="PF00486">
    <property type="entry name" value="Trans_reg_C"/>
    <property type="match status" value="1"/>
</dbReference>
<dbReference type="InterPro" id="IPR036388">
    <property type="entry name" value="WH-like_DNA-bd_sf"/>
</dbReference>
<dbReference type="AlphaFoldDB" id="A2SGK5"/>
<dbReference type="InterPro" id="IPR027417">
    <property type="entry name" value="P-loop_NTPase"/>
</dbReference>
<dbReference type="PROSITE" id="PS51755">
    <property type="entry name" value="OMPR_PHOB"/>
    <property type="match status" value="1"/>
</dbReference>
<evidence type="ECO:0000313" key="6">
    <source>
        <dbReference type="EMBL" id="ABM94694.1"/>
    </source>
</evidence>
<dbReference type="CDD" id="cd00383">
    <property type="entry name" value="trans_reg_C"/>
    <property type="match status" value="1"/>
</dbReference>
<sequence>MNESQPLLIRFGDFELDEANAMLKRHEQALDLPPRAFSVLCELVRRPGQLVTKDMLLDAVWGHHHVSESVLKSAVRTLRAAFDDDARAPRFIETASRRGYRFIAVPGPERRPTSVARSNDGSAVPVVEAPAVSGTSGGTRLVGRGAALDRLHAAWDRARAGQHQLCWLAGEAGVGKTTLVDDFAASLGPVAFAQGQCVEQHGPSEPYLPVLEALATLCRADPALATLLRSVAPTWLLQLPWLCSEAERDSLRRELAGTSQARMLREFGELLDRCTQDRPLLLVTEDLHWSDQATVTLLNHVARRRGKACWMWLATFRAAEVIAEDHPLKAVRHELRLHRLVDEILLDPFSERELAAYVSRRLGGIAGSESFVQALHRHTDGLPLFVANVVDELLTQGALHAGAVVRDAPLAFETLSVPESLAGIMERQILRLPADQIALLEAASACGVEFSPTVVAQVLARNVDEVARQCDLLAGRQQWLVPAIEEHAAADAAAPRYAFRHALVRHVFHDRMGALARAQLHRRVALVLAGAAASGAVVSAAELATQFELGQDPDAALPHVAAAAAAALQQFAPADALRLADRGLAIARRRRSGASGQDVLATLHTLRGAAAAQLVGVSADETLQSFEQAQAALGGLPTHPLRSMALHGLGLGLFLRGALAPARELAQRSLAQALQRDDAVLVVTACDLLGQMLKLEGPPLEAIAVLEQGIQAAAGLDEQTLQTAFVLDPLVNMQAALAIPLLLAGFDQRAKVQSELALARARALKQPMARMISTWLAALCELRRDDRVQVAALAAQLSAITDEGALAHGEGPSQWFRGLVQAWSDAPAEGYAQIARAYRRYAQVGMSYGSSEVLGYATEALILARDGARALQQAEEALDMAARLEDHSYRVRLLLLKRHALLAQGAERDAAAAAREALAEARRQRSPWLEMTVLVELCDGPHADTGDVEALRKVVTGMPAGSTAPLMNRARALLGDR</sequence>
<dbReference type="KEGG" id="mpt:Mpe_A1734"/>
<name>A2SGK5_METPP</name>
<keyword evidence="2" id="KW-0067">ATP-binding</keyword>
<dbReference type="Gene3D" id="1.10.10.10">
    <property type="entry name" value="Winged helix-like DNA-binding domain superfamily/Winged helix DNA-binding domain"/>
    <property type="match status" value="1"/>
</dbReference>
<dbReference type="SUPFAM" id="SSF52540">
    <property type="entry name" value="P-loop containing nucleoside triphosphate hydrolases"/>
    <property type="match status" value="1"/>
</dbReference>
<dbReference type="InterPro" id="IPR041664">
    <property type="entry name" value="AAA_16"/>
</dbReference>
<dbReference type="SUPFAM" id="SSF46894">
    <property type="entry name" value="C-terminal effector domain of the bipartite response regulators"/>
    <property type="match status" value="1"/>
</dbReference>
<keyword evidence="7" id="KW-1185">Reference proteome</keyword>
<dbReference type="Pfam" id="PF13191">
    <property type="entry name" value="AAA_16"/>
    <property type="match status" value="1"/>
</dbReference>
<reference evidence="6 7" key="1">
    <citation type="journal article" date="2007" name="J. Bacteriol.">
        <title>Whole-genome analysis of the methyl tert-butyl ether-degrading beta-proteobacterium Methylibium petroleiphilum PM1.</title>
        <authorList>
            <person name="Kane S.R."/>
            <person name="Chakicherla A.Y."/>
            <person name="Chain P.S.G."/>
            <person name="Schmidt R."/>
            <person name="Shin M.W."/>
            <person name="Legler T.C."/>
            <person name="Scow K.M."/>
            <person name="Larimer F.W."/>
            <person name="Lucas S.M."/>
            <person name="Richardson P.M."/>
            <person name="Hristova K.R."/>
        </authorList>
    </citation>
    <scope>NUCLEOTIDE SEQUENCE [LARGE SCALE GENOMIC DNA]</scope>
    <source>
        <strain evidence="7">ATCC BAA-1232 / LMG 22953 / PM1</strain>
    </source>
</reference>
<evidence type="ECO:0000256" key="4">
    <source>
        <dbReference type="PROSITE-ProRule" id="PRU01091"/>
    </source>
</evidence>
<dbReference type="Gene3D" id="1.25.40.10">
    <property type="entry name" value="Tetratricopeptide repeat domain"/>
    <property type="match status" value="1"/>
</dbReference>
<proteinExistence type="predicted"/>
<dbReference type="EMBL" id="CP000555">
    <property type="protein sequence ID" value="ABM94694.1"/>
    <property type="molecule type" value="Genomic_DNA"/>
</dbReference>
<dbReference type="eggNOG" id="COG3899">
    <property type="taxonomic scope" value="Bacteria"/>
</dbReference>
<dbReference type="SMART" id="SM00862">
    <property type="entry name" value="Trans_reg_C"/>
    <property type="match status" value="1"/>
</dbReference>
<dbReference type="GO" id="GO:0005737">
    <property type="term" value="C:cytoplasm"/>
    <property type="evidence" value="ECO:0007669"/>
    <property type="project" value="TreeGrafter"/>
</dbReference>
<dbReference type="InterPro" id="IPR001867">
    <property type="entry name" value="OmpR/PhoB-type_DNA-bd"/>
</dbReference>
<protein>
    <submittedName>
        <fullName evidence="6">ATPase-like protein</fullName>
    </submittedName>
</protein>
<evidence type="ECO:0000313" key="7">
    <source>
        <dbReference type="Proteomes" id="UP000000366"/>
    </source>
</evidence>
<dbReference type="GO" id="GO:0004016">
    <property type="term" value="F:adenylate cyclase activity"/>
    <property type="evidence" value="ECO:0007669"/>
    <property type="project" value="TreeGrafter"/>
</dbReference>
<dbReference type="GO" id="GO:0003677">
    <property type="term" value="F:DNA binding"/>
    <property type="evidence" value="ECO:0007669"/>
    <property type="project" value="UniProtKB-UniRule"/>
</dbReference>
<dbReference type="PANTHER" id="PTHR16305:SF28">
    <property type="entry name" value="GUANYLATE CYCLASE DOMAIN-CONTAINING PROTEIN"/>
    <property type="match status" value="1"/>
</dbReference>
<evidence type="ECO:0000259" key="5">
    <source>
        <dbReference type="PROSITE" id="PS51755"/>
    </source>
</evidence>
<dbReference type="InterPro" id="IPR011990">
    <property type="entry name" value="TPR-like_helical_dom_sf"/>
</dbReference>
<dbReference type="RefSeq" id="WP_011829331.1">
    <property type="nucleotide sequence ID" value="NC_008825.1"/>
</dbReference>
<dbReference type="eggNOG" id="COG3710">
    <property type="taxonomic scope" value="Bacteria"/>
</dbReference>
<accession>A2SGK5</accession>
<evidence type="ECO:0000256" key="3">
    <source>
        <dbReference type="ARBA" id="ARBA00023125"/>
    </source>
</evidence>
<organism evidence="6 7">
    <name type="scientific">Methylibium petroleiphilum (strain ATCC BAA-1232 / LMG 22953 / PM1)</name>
    <dbReference type="NCBI Taxonomy" id="420662"/>
    <lineage>
        <taxon>Bacteria</taxon>
        <taxon>Pseudomonadati</taxon>
        <taxon>Pseudomonadota</taxon>
        <taxon>Betaproteobacteria</taxon>
        <taxon>Burkholderiales</taxon>
        <taxon>Sphaerotilaceae</taxon>
        <taxon>Methylibium</taxon>
    </lineage>
</organism>
<keyword evidence="3 4" id="KW-0238">DNA-binding</keyword>
<gene>
    <name evidence="6" type="ordered locus">Mpe_A1734</name>
</gene>